<dbReference type="InterPro" id="IPR019231">
    <property type="entry name" value="DUF2170"/>
</dbReference>
<dbReference type="Pfam" id="PF09938">
    <property type="entry name" value="DUF2170"/>
    <property type="match status" value="1"/>
</dbReference>
<keyword evidence="2" id="KW-1185">Reference proteome</keyword>
<organism evidence="1 2">
    <name type="scientific">Devosia crocina</name>
    <dbReference type="NCBI Taxonomy" id="429728"/>
    <lineage>
        <taxon>Bacteria</taxon>
        <taxon>Pseudomonadati</taxon>
        <taxon>Pseudomonadota</taxon>
        <taxon>Alphaproteobacteria</taxon>
        <taxon>Hyphomicrobiales</taxon>
        <taxon>Devosiaceae</taxon>
        <taxon>Devosia</taxon>
    </lineage>
</organism>
<evidence type="ECO:0008006" key="3">
    <source>
        <dbReference type="Google" id="ProtNLM"/>
    </source>
</evidence>
<evidence type="ECO:0000313" key="2">
    <source>
        <dbReference type="Proteomes" id="UP000199074"/>
    </source>
</evidence>
<reference evidence="1 2" key="1">
    <citation type="submission" date="2016-10" db="EMBL/GenBank/DDBJ databases">
        <authorList>
            <person name="de Groot N.N."/>
        </authorList>
    </citation>
    <scope>NUCLEOTIDE SEQUENCE [LARGE SCALE GENOMIC DNA]</scope>
    <source>
        <strain evidence="1 2">IPL20</strain>
    </source>
</reference>
<gene>
    <name evidence="1" type="ORF">SAMN05216456_0575</name>
</gene>
<evidence type="ECO:0000313" key="1">
    <source>
        <dbReference type="EMBL" id="SFV28688.1"/>
    </source>
</evidence>
<dbReference type="AlphaFoldDB" id="A0A1I7N223"/>
<dbReference type="EMBL" id="FPCK01000001">
    <property type="protein sequence ID" value="SFV28688.1"/>
    <property type="molecule type" value="Genomic_DNA"/>
</dbReference>
<dbReference type="Proteomes" id="UP000199074">
    <property type="component" value="Unassembled WGS sequence"/>
</dbReference>
<dbReference type="STRING" id="429728.SAMN05216456_0575"/>
<name>A0A1I7N223_9HYPH</name>
<proteinExistence type="predicted"/>
<accession>A0A1I7N223</accession>
<protein>
    <recommendedName>
        <fullName evidence="3">Sensory transduction regulator</fullName>
    </recommendedName>
</protein>
<sequence length="162" mass="17815">MRKNQHEPVSIGNPMEDLLDTWNLTTLTRLFASDPEALGDVDVHVPPEGNVLYVTIKEMGDLDVFVTISGDRDILASVVLAPCKEIPNREAFERMVLRTHKLVPLSSFGITQIDGEEWYELFGSLSARSSAEAVVEEVAVLAANAVDAADMINEWKNGEFAA</sequence>